<name>A0A9W8BFJ9_9FUNG</name>
<comment type="caution">
    <text evidence="1">The sequence shown here is derived from an EMBL/GenBank/DDBJ whole genome shotgun (WGS) entry which is preliminary data.</text>
</comment>
<protein>
    <recommendedName>
        <fullName evidence="3">BRCT domain-containing protein</fullName>
    </recommendedName>
</protein>
<evidence type="ECO:0000313" key="1">
    <source>
        <dbReference type="EMBL" id="KAJ2006992.1"/>
    </source>
</evidence>
<organism evidence="1 2">
    <name type="scientific">Coemansia thaxteri</name>
    <dbReference type="NCBI Taxonomy" id="2663907"/>
    <lineage>
        <taxon>Eukaryota</taxon>
        <taxon>Fungi</taxon>
        <taxon>Fungi incertae sedis</taxon>
        <taxon>Zoopagomycota</taxon>
        <taxon>Kickxellomycotina</taxon>
        <taxon>Kickxellomycetes</taxon>
        <taxon>Kickxellales</taxon>
        <taxon>Kickxellaceae</taxon>
        <taxon>Coemansia</taxon>
    </lineage>
</organism>
<accession>A0A9W8BFJ9</accession>
<proteinExistence type="predicted"/>
<evidence type="ECO:0008006" key="3">
    <source>
        <dbReference type="Google" id="ProtNLM"/>
    </source>
</evidence>
<sequence length="262" mass="28921">MKIFDGCCAWFAPSVPTAHINTWLADGGVKIRDVSKSIVQYYFSNALDDDTTIELLRHQEKVVYRSSWITDSSLSRTRQPLGSYALYESRMATTASASSFRSPSLAARRPHTVHSSRRVGLLARSASQHHATPSGNRGMSTGLYGGSPPAQPPHFYSPSMASANAQHSANRRPRSVAGDFYAADYYARLRENASETQSVRSRSSRLSNASSIISSYGRRQHVVSRFVIHADHQTRASIINDVADFTPNAHGFVAYKIPKLSR</sequence>
<dbReference type="Proteomes" id="UP001150907">
    <property type="component" value="Unassembled WGS sequence"/>
</dbReference>
<evidence type="ECO:0000313" key="2">
    <source>
        <dbReference type="Proteomes" id="UP001150907"/>
    </source>
</evidence>
<gene>
    <name evidence="1" type="ORF">H4R26_001047</name>
</gene>
<keyword evidence="2" id="KW-1185">Reference proteome</keyword>
<dbReference type="EMBL" id="JANBQF010000040">
    <property type="protein sequence ID" value="KAJ2006992.1"/>
    <property type="molecule type" value="Genomic_DNA"/>
</dbReference>
<dbReference type="OrthoDB" id="5572064at2759"/>
<dbReference type="AlphaFoldDB" id="A0A9W8BFJ9"/>
<reference evidence="1" key="1">
    <citation type="submission" date="2022-07" db="EMBL/GenBank/DDBJ databases">
        <title>Phylogenomic reconstructions and comparative analyses of Kickxellomycotina fungi.</title>
        <authorList>
            <person name="Reynolds N.K."/>
            <person name="Stajich J.E."/>
            <person name="Barry K."/>
            <person name="Grigoriev I.V."/>
            <person name="Crous P."/>
            <person name="Smith M.E."/>
        </authorList>
    </citation>
    <scope>NUCLEOTIDE SEQUENCE</scope>
    <source>
        <strain evidence="1">IMI 214461</strain>
    </source>
</reference>